<dbReference type="Proteomes" id="UP000199400">
    <property type="component" value="Unassembled WGS sequence"/>
</dbReference>
<comment type="similarity">
    <text evidence="1">Belongs to the membrane fusion protein (MFP) (TC 8.A.1) family.</text>
</comment>
<keyword evidence="2" id="KW-0175">Coiled coil</keyword>
<dbReference type="FunFam" id="2.40.30.170:FF:000010">
    <property type="entry name" value="Efflux RND transporter periplasmic adaptor subunit"/>
    <property type="match status" value="1"/>
</dbReference>
<protein>
    <submittedName>
        <fullName evidence="6">RND family efflux transporter, MFP subunit</fullName>
    </submittedName>
</protein>
<name>A0A1I1UAS3_9BACT</name>
<sequence>MKTVHLSRLLFGAALFLPFACDSGEQPKIGLPPARAADGADAPKVPGPPPRPEQAAAAPATASAAGRYVATALPKHSADLSPRMSGALTDVLVEEGERVKKGQLLFRLDARASRLGIAQAEAALQGATISRDNAERELERQRRLAQSGSISAAVLERAEHAFTAASNGISQAEVALSMARRNSGDSTVVSPIDGVVTKKLKHVGESVTMMPPTVVMVVQDQSVIELRARIPEAALKTIREGQTITAHFSALELARSAKVVRIQPTVDPQTRTIEIVADVDNADNLLRPGMYVEVELAPPAAAVAAAPAEAGKEQPVASAKRKRPSGAGGPL</sequence>
<dbReference type="GO" id="GO:1990281">
    <property type="term" value="C:efflux pump complex"/>
    <property type="evidence" value="ECO:0007669"/>
    <property type="project" value="TreeGrafter"/>
</dbReference>
<feature type="compositionally biased region" description="Low complexity" evidence="3">
    <location>
        <begin position="32"/>
        <end position="43"/>
    </location>
</feature>
<evidence type="ECO:0000256" key="2">
    <source>
        <dbReference type="SAM" id="Coils"/>
    </source>
</evidence>
<reference evidence="7" key="1">
    <citation type="submission" date="2016-10" db="EMBL/GenBank/DDBJ databases">
        <authorList>
            <person name="Varghese N."/>
            <person name="Submissions S."/>
        </authorList>
    </citation>
    <scope>NUCLEOTIDE SEQUENCE [LARGE SCALE GENOMIC DNA]</scope>
    <source>
        <strain evidence="7">ATCC 25963</strain>
    </source>
</reference>
<dbReference type="STRING" id="54.SAMN02745121_01107"/>
<keyword evidence="7" id="KW-1185">Reference proteome</keyword>
<dbReference type="GO" id="GO:0015562">
    <property type="term" value="F:efflux transmembrane transporter activity"/>
    <property type="evidence" value="ECO:0007669"/>
    <property type="project" value="TreeGrafter"/>
</dbReference>
<dbReference type="EMBL" id="FOMX01000003">
    <property type="protein sequence ID" value="SFD67932.1"/>
    <property type="molecule type" value="Genomic_DNA"/>
</dbReference>
<dbReference type="PANTHER" id="PTHR30469">
    <property type="entry name" value="MULTIDRUG RESISTANCE PROTEIN MDTA"/>
    <property type="match status" value="1"/>
</dbReference>
<organism evidence="6 7">
    <name type="scientific">Nannocystis exedens</name>
    <dbReference type="NCBI Taxonomy" id="54"/>
    <lineage>
        <taxon>Bacteria</taxon>
        <taxon>Pseudomonadati</taxon>
        <taxon>Myxococcota</taxon>
        <taxon>Polyangia</taxon>
        <taxon>Nannocystales</taxon>
        <taxon>Nannocystaceae</taxon>
        <taxon>Nannocystis</taxon>
    </lineage>
</organism>
<proteinExistence type="inferred from homology"/>
<dbReference type="Gene3D" id="2.40.30.170">
    <property type="match status" value="1"/>
</dbReference>
<dbReference type="PANTHER" id="PTHR30469:SF15">
    <property type="entry name" value="HLYD FAMILY OF SECRETION PROTEINS"/>
    <property type="match status" value="1"/>
</dbReference>
<dbReference type="SUPFAM" id="SSF111369">
    <property type="entry name" value="HlyD-like secretion proteins"/>
    <property type="match status" value="1"/>
</dbReference>
<evidence type="ECO:0000259" key="4">
    <source>
        <dbReference type="Pfam" id="PF25917"/>
    </source>
</evidence>
<evidence type="ECO:0000313" key="6">
    <source>
        <dbReference type="EMBL" id="SFD67932.1"/>
    </source>
</evidence>
<dbReference type="InterPro" id="IPR058625">
    <property type="entry name" value="MdtA-like_BSH"/>
</dbReference>
<dbReference type="Gene3D" id="1.10.287.470">
    <property type="entry name" value="Helix hairpin bin"/>
    <property type="match status" value="1"/>
</dbReference>
<evidence type="ECO:0000259" key="5">
    <source>
        <dbReference type="Pfam" id="PF25954"/>
    </source>
</evidence>
<dbReference type="NCBIfam" id="TIGR01730">
    <property type="entry name" value="RND_mfp"/>
    <property type="match status" value="1"/>
</dbReference>
<dbReference type="Pfam" id="PF25954">
    <property type="entry name" value="Beta-barrel_RND_2"/>
    <property type="match status" value="1"/>
</dbReference>
<dbReference type="Pfam" id="PF25917">
    <property type="entry name" value="BSH_RND"/>
    <property type="match status" value="1"/>
</dbReference>
<feature type="region of interest" description="Disordered" evidence="3">
    <location>
        <begin position="30"/>
        <end position="55"/>
    </location>
</feature>
<dbReference type="Gene3D" id="2.40.50.100">
    <property type="match status" value="1"/>
</dbReference>
<evidence type="ECO:0000313" key="7">
    <source>
        <dbReference type="Proteomes" id="UP000199400"/>
    </source>
</evidence>
<evidence type="ECO:0000256" key="1">
    <source>
        <dbReference type="ARBA" id="ARBA00009477"/>
    </source>
</evidence>
<feature type="region of interest" description="Disordered" evidence="3">
    <location>
        <begin position="303"/>
        <end position="331"/>
    </location>
</feature>
<feature type="coiled-coil region" evidence="2">
    <location>
        <begin position="117"/>
        <end position="144"/>
    </location>
</feature>
<feature type="domain" description="Multidrug resistance protein MdtA-like barrel-sandwich hybrid" evidence="4">
    <location>
        <begin position="78"/>
        <end position="219"/>
    </location>
</feature>
<dbReference type="InterPro" id="IPR006143">
    <property type="entry name" value="RND_pump_MFP"/>
</dbReference>
<accession>A0A1I1UAS3</accession>
<dbReference type="RefSeq" id="WP_170135930.1">
    <property type="nucleotide sequence ID" value="NZ_FOMX01000003.1"/>
</dbReference>
<feature type="domain" description="CusB-like beta-barrel" evidence="5">
    <location>
        <begin position="226"/>
        <end position="298"/>
    </location>
</feature>
<gene>
    <name evidence="6" type="ORF">SAMN02745121_01107</name>
</gene>
<dbReference type="InterPro" id="IPR058792">
    <property type="entry name" value="Beta-barrel_RND_2"/>
</dbReference>
<dbReference type="AlphaFoldDB" id="A0A1I1UAS3"/>
<evidence type="ECO:0000256" key="3">
    <source>
        <dbReference type="SAM" id="MobiDB-lite"/>
    </source>
</evidence>